<dbReference type="PANTHER" id="PTHR30576:SF10">
    <property type="entry name" value="SLL5057 PROTEIN"/>
    <property type="match status" value="1"/>
</dbReference>
<sequence length="218" mass="25184">MDQVRHGASDIELQLHSVSIGLRRPRHRSFYALCMKPAVDKAVSAIALLALSPLLLLLTVLIRLDSAGPALFKQLRIGKDGKEFTIYKFRTMYVHTPEQAVSPTSSSDPRITRIGRFLRKFSLDELPQLYNILLGEMSFVGPRPEQKWTVETCYTSYERERLLVKPGLTGYWQISEDRKKPIHENLHHDFRYIREMSALTDLRIVLRTVKLLFRSNTC</sequence>
<name>A0ABW2V6U8_9BACL</name>
<dbReference type="EMBL" id="JBHTGQ010000031">
    <property type="protein sequence ID" value="MFC7750941.1"/>
    <property type="molecule type" value="Genomic_DNA"/>
</dbReference>
<proteinExistence type="inferred from homology"/>
<dbReference type="RefSeq" id="WP_138789251.1">
    <property type="nucleotide sequence ID" value="NZ_JBHTGQ010000031.1"/>
</dbReference>
<evidence type="ECO:0000256" key="1">
    <source>
        <dbReference type="ARBA" id="ARBA00006464"/>
    </source>
</evidence>
<keyword evidence="4" id="KW-0808">Transferase</keyword>
<evidence type="ECO:0000256" key="2">
    <source>
        <dbReference type="SAM" id="Phobius"/>
    </source>
</evidence>
<accession>A0ABW2V6U8</accession>
<dbReference type="Pfam" id="PF02397">
    <property type="entry name" value="Bac_transf"/>
    <property type="match status" value="1"/>
</dbReference>
<evidence type="ECO:0000313" key="4">
    <source>
        <dbReference type="EMBL" id="MFC7750941.1"/>
    </source>
</evidence>
<comment type="caution">
    <text evidence="4">The sequence shown here is derived from an EMBL/GenBank/DDBJ whole genome shotgun (WGS) entry which is preliminary data.</text>
</comment>
<gene>
    <name evidence="4" type="ORF">ACFQWB_13520</name>
</gene>
<feature type="domain" description="Bacterial sugar transferase" evidence="3">
    <location>
        <begin position="36"/>
        <end position="213"/>
    </location>
</feature>
<feature type="transmembrane region" description="Helical" evidence="2">
    <location>
        <begin position="42"/>
        <end position="64"/>
    </location>
</feature>
<keyword evidence="2" id="KW-0472">Membrane</keyword>
<comment type="similarity">
    <text evidence="1">Belongs to the bacterial sugar transferase family.</text>
</comment>
<dbReference type="EC" id="2.7.8.-" evidence="4"/>
<dbReference type="Proteomes" id="UP001596528">
    <property type="component" value="Unassembled WGS sequence"/>
</dbReference>
<evidence type="ECO:0000259" key="3">
    <source>
        <dbReference type="Pfam" id="PF02397"/>
    </source>
</evidence>
<reference evidence="5" key="1">
    <citation type="journal article" date="2019" name="Int. J. Syst. Evol. Microbiol.">
        <title>The Global Catalogue of Microorganisms (GCM) 10K type strain sequencing project: providing services to taxonomists for standard genome sequencing and annotation.</title>
        <authorList>
            <consortium name="The Broad Institute Genomics Platform"/>
            <consortium name="The Broad Institute Genome Sequencing Center for Infectious Disease"/>
            <person name="Wu L."/>
            <person name="Ma J."/>
        </authorList>
    </citation>
    <scope>NUCLEOTIDE SEQUENCE [LARGE SCALE GENOMIC DNA]</scope>
    <source>
        <strain evidence="5">JCM 18657</strain>
    </source>
</reference>
<protein>
    <submittedName>
        <fullName evidence="4">Sugar transferase</fullName>
        <ecNumber evidence="4">2.7.8.-</ecNumber>
    </submittedName>
</protein>
<dbReference type="GO" id="GO:0016740">
    <property type="term" value="F:transferase activity"/>
    <property type="evidence" value="ECO:0007669"/>
    <property type="project" value="UniProtKB-KW"/>
</dbReference>
<keyword evidence="2" id="KW-1133">Transmembrane helix</keyword>
<dbReference type="PANTHER" id="PTHR30576">
    <property type="entry name" value="COLANIC BIOSYNTHESIS UDP-GLUCOSE LIPID CARRIER TRANSFERASE"/>
    <property type="match status" value="1"/>
</dbReference>
<organism evidence="4 5">
    <name type="scientific">Paenibacillus thermoaerophilus</name>
    <dbReference type="NCBI Taxonomy" id="1215385"/>
    <lineage>
        <taxon>Bacteria</taxon>
        <taxon>Bacillati</taxon>
        <taxon>Bacillota</taxon>
        <taxon>Bacilli</taxon>
        <taxon>Bacillales</taxon>
        <taxon>Paenibacillaceae</taxon>
        <taxon>Paenibacillus</taxon>
    </lineage>
</organism>
<keyword evidence="5" id="KW-1185">Reference proteome</keyword>
<dbReference type="InterPro" id="IPR003362">
    <property type="entry name" value="Bact_transf"/>
</dbReference>
<keyword evidence="2" id="KW-0812">Transmembrane</keyword>
<evidence type="ECO:0000313" key="5">
    <source>
        <dbReference type="Proteomes" id="UP001596528"/>
    </source>
</evidence>